<dbReference type="PANTHER" id="PTHR28641">
    <property type="match status" value="1"/>
</dbReference>
<evidence type="ECO:0000313" key="3">
    <source>
        <dbReference type="EMBL" id="PCJ01256.1"/>
    </source>
</evidence>
<accession>A0A2A4Z401</accession>
<dbReference type="InterPro" id="IPR038917">
    <property type="entry name" value="Malonyl_CoA_deC"/>
</dbReference>
<dbReference type="InterPro" id="IPR042303">
    <property type="entry name" value="Malonyl_CoA_deC_C_sf"/>
</dbReference>
<dbReference type="InterPro" id="IPR038351">
    <property type="entry name" value="MCD_N_sf"/>
</dbReference>
<reference evidence="3" key="2">
    <citation type="journal article" date="2018" name="ISME J.">
        <title>A dynamic microbial community with high functional redundancy inhabits the cold, oxic subseafloor aquifer.</title>
        <authorList>
            <person name="Tully B.J."/>
            <person name="Wheat C.G."/>
            <person name="Glazer B.T."/>
            <person name="Huber J.A."/>
        </authorList>
    </citation>
    <scope>NUCLEOTIDE SEQUENCE</scope>
    <source>
        <strain evidence="3">NORP83</strain>
    </source>
</reference>
<evidence type="ECO:0000259" key="1">
    <source>
        <dbReference type="Pfam" id="PF05292"/>
    </source>
</evidence>
<protein>
    <submittedName>
        <fullName evidence="3">MCD, Malonyl-CoA decarboxylase MCD</fullName>
    </submittedName>
</protein>
<organism evidence="3">
    <name type="scientific">OCS116 cluster bacterium</name>
    <dbReference type="NCBI Taxonomy" id="2030921"/>
    <lineage>
        <taxon>Bacteria</taxon>
        <taxon>Pseudomonadati</taxon>
        <taxon>Pseudomonadota</taxon>
        <taxon>Alphaproteobacteria</taxon>
        <taxon>OCS116 cluster</taxon>
    </lineage>
</organism>
<dbReference type="EMBL" id="NVUS01000008">
    <property type="protein sequence ID" value="PCJ01256.1"/>
    <property type="molecule type" value="Genomic_DNA"/>
</dbReference>
<dbReference type="GO" id="GO:0050080">
    <property type="term" value="F:malonyl-CoA decarboxylase activity"/>
    <property type="evidence" value="ECO:0007669"/>
    <property type="project" value="InterPro"/>
</dbReference>
<dbReference type="InterPro" id="IPR007956">
    <property type="entry name" value="Malonyl_CoA_deC_C"/>
</dbReference>
<comment type="caution">
    <text evidence="3">The sequence shown here is derived from an EMBL/GenBank/DDBJ whole genome shotgun (WGS) entry which is preliminary data.</text>
</comment>
<dbReference type="GO" id="GO:0006633">
    <property type="term" value="P:fatty acid biosynthetic process"/>
    <property type="evidence" value="ECO:0007669"/>
    <property type="project" value="InterPro"/>
</dbReference>
<dbReference type="Gene3D" id="1.20.140.90">
    <property type="entry name" value="Malonyl-CoA decarboxylase, oligemerization domain"/>
    <property type="match status" value="1"/>
</dbReference>
<gene>
    <name evidence="3" type="ORF">COB13_07810</name>
</gene>
<sequence length="456" mass="51008">MWLRGQLDKGLELSAVLSDVLQAIADRFGAPTNATNGGDIAQLLEMCDLLISNHGEATGAALASIVLKQIQQCDAENLDVFLNALITQFGADVDMLDQAIAAYRDEPSAKSIGKLHRAAESKRQELFRRLNMAPGGTQALVKLREQVLVRLRETPELCVVNDDLIHLFSSWFNRGFLELRHIDWQTPANILEKIIQYEAVHEITDWTELRRRIQPSDRRCFAFFHPQMPEEPVIFVEVALTQSLTSEMTDLLDSERQPILAEDATTAIFYSISNCQFGLKNISFGNLLIKQVVADLQQQLPNLQVFATLSPMPKFAKWLDAELSDNAATGLSNNDVEVLSQLADLQWVDDESLAVKPALMRAAATYFFNAKRGDGRPVDPVGRFHLGNGARLERINFLADRSTAGLKQSYGMMVNYLYDPASIEENHELYADKVEIVASKQVKKPEYTQQVEDNAA</sequence>
<dbReference type="PANTHER" id="PTHR28641:SF1">
    <property type="entry name" value="MALONYL-COA DECARBOXYLASE, MITOCHONDRIAL"/>
    <property type="match status" value="1"/>
</dbReference>
<name>A0A2A4Z401_9PROT</name>
<evidence type="ECO:0000259" key="2">
    <source>
        <dbReference type="Pfam" id="PF17408"/>
    </source>
</evidence>
<dbReference type="Pfam" id="PF17408">
    <property type="entry name" value="MCD_N"/>
    <property type="match status" value="1"/>
</dbReference>
<dbReference type="Pfam" id="PF05292">
    <property type="entry name" value="MCD"/>
    <property type="match status" value="1"/>
</dbReference>
<dbReference type="InterPro" id="IPR035372">
    <property type="entry name" value="MCD_N"/>
</dbReference>
<reference key="1">
    <citation type="submission" date="2017-08" db="EMBL/GenBank/DDBJ databases">
        <title>A dynamic microbial community with high functional redundancy inhabits the cold, oxic subseafloor aquifer.</title>
        <authorList>
            <person name="Tully B.J."/>
            <person name="Wheat C.G."/>
            <person name="Glazer B.T."/>
            <person name="Huber J.A."/>
        </authorList>
    </citation>
    <scope>NUCLEOTIDE SEQUENCE [LARGE SCALE GENOMIC DNA]</scope>
</reference>
<dbReference type="Gene3D" id="3.40.630.150">
    <property type="entry name" value="Malonyl-CoA decarboxylase, catalytic domain"/>
    <property type="match status" value="1"/>
</dbReference>
<feature type="domain" description="Malonyl-CoA decarboxylase C-terminal" evidence="1">
    <location>
        <begin position="175"/>
        <end position="419"/>
    </location>
</feature>
<feature type="domain" description="Malonyl-CoA decarboxylase N-terminal" evidence="2">
    <location>
        <begin position="89"/>
        <end position="172"/>
    </location>
</feature>
<proteinExistence type="predicted"/>
<dbReference type="AlphaFoldDB" id="A0A2A4Z401"/>